<comment type="caution">
    <text evidence="2">The sequence shown here is derived from an EMBL/GenBank/DDBJ whole genome shotgun (WGS) entry which is preliminary data.</text>
</comment>
<evidence type="ECO:0000256" key="1">
    <source>
        <dbReference type="SAM" id="MobiDB-lite"/>
    </source>
</evidence>
<feature type="region of interest" description="Disordered" evidence="1">
    <location>
        <begin position="14"/>
        <end position="48"/>
    </location>
</feature>
<accession>A0A9W7NLY6</accession>
<name>A0A9W7NLY6_9PROT</name>
<dbReference type="EMBL" id="QOKW01000004">
    <property type="protein sequence ID" value="KAA0682459.1"/>
    <property type="molecule type" value="Genomic_DNA"/>
</dbReference>
<protein>
    <submittedName>
        <fullName evidence="2">Uncharacterized protein</fullName>
    </submittedName>
</protein>
<gene>
    <name evidence="2" type="ORF">DS843_08010</name>
</gene>
<dbReference type="Proteomes" id="UP000480854">
    <property type="component" value="Unassembled WGS sequence"/>
</dbReference>
<reference evidence="2 3" key="1">
    <citation type="submission" date="2018-07" db="EMBL/GenBank/DDBJ databases">
        <title>Genome sequence of Azospirillum sp. ATCC 49961.</title>
        <authorList>
            <person name="Sant'Anna F.H."/>
            <person name="Baldani J.I."/>
            <person name="Zilli J.E."/>
            <person name="Reis V.M."/>
            <person name="Hartmann A."/>
            <person name="Cruz L."/>
            <person name="de Souza E.M."/>
            <person name="de Oliveira Pedrosa F."/>
            <person name="Passaglia L.M.P."/>
        </authorList>
    </citation>
    <scope>NUCLEOTIDE SEQUENCE [LARGE SCALE GENOMIC DNA]</scope>
    <source>
        <strain evidence="2 3">ATCC 49961</strain>
    </source>
</reference>
<evidence type="ECO:0000313" key="3">
    <source>
        <dbReference type="Proteomes" id="UP000480854"/>
    </source>
</evidence>
<keyword evidence="3" id="KW-1185">Reference proteome</keyword>
<evidence type="ECO:0000313" key="2">
    <source>
        <dbReference type="EMBL" id="KAA0682459.1"/>
    </source>
</evidence>
<sequence length="202" mass="19668">MDIRAVSGLLANRPTTAQSVADGVAQTPEASVSKSRPQTTPAASPSDPVVVAGGYISPVLRYDQDARLAVILYRDRSSGETRNQIPSERVVEEYRRTASRLGVPTDRAAEDGTATASGGATKGSASSAGSTTPGGAGRNGPSGFGATVASDASPTGTPLVSPAATGSPATGIALPGTPPGAGSSGAGSYGTGSPGALVSVTV</sequence>
<feature type="region of interest" description="Disordered" evidence="1">
    <location>
        <begin position="98"/>
        <end position="202"/>
    </location>
</feature>
<feature type="compositionally biased region" description="Gly residues" evidence="1">
    <location>
        <begin position="182"/>
        <end position="193"/>
    </location>
</feature>
<organism evidence="2 3">
    <name type="scientific">Roseomonas genomospecies 6</name>
    <dbReference type="NCBI Taxonomy" id="214106"/>
    <lineage>
        <taxon>Bacteria</taxon>
        <taxon>Pseudomonadati</taxon>
        <taxon>Pseudomonadota</taxon>
        <taxon>Alphaproteobacteria</taxon>
        <taxon>Acetobacterales</taxon>
        <taxon>Roseomonadaceae</taxon>
        <taxon>Roseomonas</taxon>
    </lineage>
</organism>
<feature type="compositionally biased region" description="Gly residues" evidence="1">
    <location>
        <begin position="132"/>
        <end position="143"/>
    </location>
</feature>
<dbReference type="OrthoDB" id="7307795at2"/>
<proteinExistence type="predicted"/>
<feature type="compositionally biased region" description="Polar residues" evidence="1">
    <location>
        <begin position="28"/>
        <end position="43"/>
    </location>
</feature>
<feature type="compositionally biased region" description="Low complexity" evidence="1">
    <location>
        <begin position="111"/>
        <end position="131"/>
    </location>
</feature>
<dbReference type="AlphaFoldDB" id="A0A9W7NLY6"/>